<reference evidence="2" key="1">
    <citation type="submission" date="2014-11" db="EMBL/GenBank/DDBJ databases">
        <authorList>
            <person name="Amaro Gonzalez C."/>
        </authorList>
    </citation>
    <scope>NUCLEOTIDE SEQUENCE</scope>
</reference>
<proteinExistence type="predicted"/>
<reference evidence="2" key="2">
    <citation type="journal article" date="2015" name="Fish Shellfish Immunol.">
        <title>Early steps in the European eel (Anguilla anguilla)-Vibrio vulnificus interaction in the gills: Role of the RtxA13 toxin.</title>
        <authorList>
            <person name="Callol A."/>
            <person name="Pajuelo D."/>
            <person name="Ebbesson L."/>
            <person name="Teles M."/>
            <person name="MacKenzie S."/>
            <person name="Amaro C."/>
        </authorList>
    </citation>
    <scope>NUCLEOTIDE SEQUENCE</scope>
</reference>
<keyword evidence="1" id="KW-0732">Signal</keyword>
<evidence type="ECO:0000256" key="1">
    <source>
        <dbReference type="SAM" id="SignalP"/>
    </source>
</evidence>
<evidence type="ECO:0000313" key="2">
    <source>
        <dbReference type="EMBL" id="JAH10291.1"/>
    </source>
</evidence>
<sequence length="37" mass="4380">MICIVHAFRLILLLKCLALLDTHFTLSRYLMECHNSF</sequence>
<accession>A0A0E9Q095</accession>
<dbReference type="EMBL" id="GBXM01098286">
    <property type="protein sequence ID" value="JAH10291.1"/>
    <property type="molecule type" value="Transcribed_RNA"/>
</dbReference>
<name>A0A0E9Q095_ANGAN</name>
<dbReference type="AlphaFoldDB" id="A0A0E9Q095"/>
<feature type="chain" id="PRO_5002431199" evidence="1">
    <location>
        <begin position="19"/>
        <end position="37"/>
    </location>
</feature>
<protein>
    <submittedName>
        <fullName evidence="2">Uncharacterized protein</fullName>
    </submittedName>
</protein>
<feature type="signal peptide" evidence="1">
    <location>
        <begin position="1"/>
        <end position="18"/>
    </location>
</feature>
<organism evidence="2">
    <name type="scientific">Anguilla anguilla</name>
    <name type="common">European freshwater eel</name>
    <name type="synonym">Muraena anguilla</name>
    <dbReference type="NCBI Taxonomy" id="7936"/>
    <lineage>
        <taxon>Eukaryota</taxon>
        <taxon>Metazoa</taxon>
        <taxon>Chordata</taxon>
        <taxon>Craniata</taxon>
        <taxon>Vertebrata</taxon>
        <taxon>Euteleostomi</taxon>
        <taxon>Actinopterygii</taxon>
        <taxon>Neopterygii</taxon>
        <taxon>Teleostei</taxon>
        <taxon>Anguilliformes</taxon>
        <taxon>Anguillidae</taxon>
        <taxon>Anguilla</taxon>
    </lineage>
</organism>